<dbReference type="Proteomes" id="UP001153620">
    <property type="component" value="Chromosome 2"/>
</dbReference>
<dbReference type="Pfam" id="PF16972">
    <property type="entry name" value="TipE"/>
    <property type="match status" value="3"/>
</dbReference>
<feature type="transmembrane region" description="Helical" evidence="2">
    <location>
        <begin position="228"/>
        <end position="253"/>
    </location>
</feature>
<keyword evidence="4" id="KW-1185">Reference proteome</keyword>
<organism evidence="3 4">
    <name type="scientific">Chironomus riparius</name>
    <dbReference type="NCBI Taxonomy" id="315576"/>
    <lineage>
        <taxon>Eukaryota</taxon>
        <taxon>Metazoa</taxon>
        <taxon>Ecdysozoa</taxon>
        <taxon>Arthropoda</taxon>
        <taxon>Hexapoda</taxon>
        <taxon>Insecta</taxon>
        <taxon>Pterygota</taxon>
        <taxon>Neoptera</taxon>
        <taxon>Endopterygota</taxon>
        <taxon>Diptera</taxon>
        <taxon>Nematocera</taxon>
        <taxon>Chironomoidea</taxon>
        <taxon>Chironomidae</taxon>
        <taxon>Chironominae</taxon>
        <taxon>Chironomus</taxon>
    </lineage>
</organism>
<reference evidence="3" key="1">
    <citation type="submission" date="2022-01" db="EMBL/GenBank/DDBJ databases">
        <authorList>
            <person name="King R."/>
        </authorList>
    </citation>
    <scope>NUCLEOTIDE SEQUENCE</scope>
</reference>
<evidence type="ECO:0008006" key="5">
    <source>
        <dbReference type="Google" id="ProtNLM"/>
    </source>
</evidence>
<keyword evidence="2" id="KW-0812">Transmembrane</keyword>
<accession>A0A9N9RZC2</accession>
<name>A0A9N9RZC2_9DIPT</name>
<feature type="region of interest" description="Disordered" evidence="1">
    <location>
        <begin position="279"/>
        <end position="318"/>
    </location>
</feature>
<gene>
    <name evidence="3" type="ORF">CHIRRI_LOCUS8812</name>
</gene>
<dbReference type="EMBL" id="OU895878">
    <property type="protein sequence ID" value="CAG9805946.1"/>
    <property type="molecule type" value="Genomic_DNA"/>
</dbReference>
<feature type="compositionally biased region" description="Polar residues" evidence="1">
    <location>
        <begin position="294"/>
        <end position="318"/>
    </location>
</feature>
<reference evidence="3" key="2">
    <citation type="submission" date="2022-10" db="EMBL/GenBank/DDBJ databases">
        <authorList>
            <consortium name="ENA_rothamsted_submissions"/>
            <consortium name="culmorum"/>
            <person name="King R."/>
        </authorList>
    </citation>
    <scope>NUCLEOTIDE SEQUENCE</scope>
</reference>
<keyword evidence="2" id="KW-0472">Membrane</keyword>
<evidence type="ECO:0000313" key="3">
    <source>
        <dbReference type="EMBL" id="CAG9805946.1"/>
    </source>
</evidence>
<evidence type="ECO:0000256" key="2">
    <source>
        <dbReference type="SAM" id="Phobius"/>
    </source>
</evidence>
<proteinExistence type="predicted"/>
<dbReference type="OrthoDB" id="8190202at2759"/>
<sequence length="374" mass="42417">MNEERTLRQKLLFYTTAFFVLLGTFSLFSFLFLVPFVIEPAFQTIFMEFDENRAQCFTDEAIVRAGTKNCTWTSCREGCTRDVYQCTQIYVNYKIFPNGTNPYNETVMDPKTPPDLKKKDHRRRRRSAHDYEYVDGNESPNEMDESGDTGGSIDYGEPTEGLMPNTSEYYYRRARLYPNVKGCGYPPFLNCTVWNRYYQNEGSNFSCFYSKVDPRLVVSHLDMSKNTLHLVLAMAIPIPSFIISVIYLTFAYFKIYNEDEENEPLDKNAEEIADDDIIEEGNPGIDVNEDDTETSINKESTENGQIPNGNSLTPNSAAEANSFGHQLKVKMADEMSRESLEGGLILSHSESNQGNMAKTMLTSITSPQGSIAAV</sequence>
<dbReference type="AlphaFoldDB" id="A0A9N9RZC2"/>
<dbReference type="GO" id="GO:0002028">
    <property type="term" value="P:regulation of sodium ion transport"/>
    <property type="evidence" value="ECO:0007669"/>
    <property type="project" value="TreeGrafter"/>
</dbReference>
<dbReference type="PANTHER" id="PTHR12335:SF6">
    <property type="entry name" value="PROTEIN TIPE"/>
    <property type="match status" value="1"/>
</dbReference>
<keyword evidence="2" id="KW-1133">Transmembrane helix</keyword>
<dbReference type="InterPro" id="IPR031578">
    <property type="entry name" value="TipE"/>
</dbReference>
<feature type="region of interest" description="Disordered" evidence="1">
    <location>
        <begin position="104"/>
        <end position="158"/>
    </location>
</feature>
<evidence type="ECO:0000256" key="1">
    <source>
        <dbReference type="SAM" id="MobiDB-lite"/>
    </source>
</evidence>
<protein>
    <recommendedName>
        <fullName evidence="5">Protein tipE</fullName>
    </recommendedName>
</protein>
<dbReference type="GO" id="GO:0017080">
    <property type="term" value="F:sodium channel regulator activity"/>
    <property type="evidence" value="ECO:0007669"/>
    <property type="project" value="TreeGrafter"/>
</dbReference>
<feature type="transmembrane region" description="Helical" evidence="2">
    <location>
        <begin position="12"/>
        <end position="38"/>
    </location>
</feature>
<dbReference type="GO" id="GO:0005886">
    <property type="term" value="C:plasma membrane"/>
    <property type="evidence" value="ECO:0007669"/>
    <property type="project" value="TreeGrafter"/>
</dbReference>
<evidence type="ECO:0000313" key="4">
    <source>
        <dbReference type="Proteomes" id="UP001153620"/>
    </source>
</evidence>
<dbReference type="PANTHER" id="PTHR12335">
    <property type="entry name" value="TIPE PROTEIN TEMPERATURE-INDUCED PARALYTIC E"/>
    <property type="match status" value="1"/>
</dbReference>